<geneLocation type="plasmid" evidence="1">
    <name>pSDH-2</name>
</geneLocation>
<reference evidence="1" key="1">
    <citation type="submission" date="2017-01" db="EMBL/GenBank/DDBJ databases">
        <title>Complete sequence and distribution of two new cryptic plasmids isolated in clinical Vibrio cholerae non-O1/non-O139 from Haiti.</title>
        <authorList>
            <person name="Ceccarelli D."/>
            <person name="Garriss G."/>
            <person name="Choi S.Y."/>
            <person name="Hasan N.A."/>
            <person name="Stepanauskas R."/>
            <person name="Pop M."/>
            <person name="Huq A."/>
            <person name="Colwell R.R."/>
        </authorList>
    </citation>
    <scope>NUCLEOTIDE SEQUENCE</scope>
    <source>
        <strain evidence="1">HC-1A2</strain>
        <plasmid evidence="1">pSDH-2</plasmid>
    </source>
</reference>
<protein>
    <submittedName>
        <fullName evidence="1">Uncharacterized protein</fullName>
    </submittedName>
</protein>
<evidence type="ECO:0000313" key="1">
    <source>
        <dbReference type="EMBL" id="ASI37980.1"/>
    </source>
</evidence>
<keyword evidence="1" id="KW-0614">Plasmid</keyword>
<proteinExistence type="predicted"/>
<dbReference type="AlphaFoldDB" id="A0A220ISY9"/>
<organism evidence="1">
    <name type="scientific">Vibrio cholerae non-O1/non-O139</name>
    <dbReference type="NCBI Taxonomy" id="156539"/>
    <lineage>
        <taxon>Bacteria</taxon>
        <taxon>Pseudomonadati</taxon>
        <taxon>Pseudomonadota</taxon>
        <taxon>Gammaproteobacteria</taxon>
        <taxon>Vibrionales</taxon>
        <taxon>Vibrionaceae</taxon>
        <taxon>Vibrio</taxon>
    </lineage>
</organism>
<dbReference type="EMBL" id="KY486774">
    <property type="protein sequence ID" value="ASI37980.1"/>
    <property type="molecule type" value="Genomic_DNA"/>
</dbReference>
<name>A0A220ISY9_VIBCL</name>
<accession>A0A220ISY9</accession>
<sequence>MWTNRKARKRRLLRAAICLFRLRRPPTPADSFLSGFRYALVAFLN</sequence>